<evidence type="ECO:0000313" key="1">
    <source>
        <dbReference type="EMBL" id="MFC1416654.1"/>
    </source>
</evidence>
<evidence type="ECO:0000313" key="2">
    <source>
        <dbReference type="Proteomes" id="UP001592531"/>
    </source>
</evidence>
<comment type="caution">
    <text evidence="1">The sequence shown here is derived from an EMBL/GenBank/DDBJ whole genome shotgun (WGS) entry which is preliminary data.</text>
</comment>
<gene>
    <name evidence="1" type="ORF">ACEZDE_08370</name>
</gene>
<dbReference type="Proteomes" id="UP001592531">
    <property type="component" value="Unassembled WGS sequence"/>
</dbReference>
<dbReference type="RefSeq" id="WP_380534080.1">
    <property type="nucleotide sequence ID" value="NZ_JBHFAB010000005.1"/>
</dbReference>
<protein>
    <submittedName>
        <fullName evidence="1">Uncharacterized protein</fullName>
    </submittedName>
</protein>
<keyword evidence="2" id="KW-1185">Reference proteome</keyword>
<accession>A0ABV6VSC9</accession>
<name>A0ABV6VSC9_9ACTN</name>
<reference evidence="1 2" key="1">
    <citation type="submission" date="2024-09" db="EMBL/GenBank/DDBJ databases">
        <authorList>
            <person name="Lee S.D."/>
        </authorList>
    </citation>
    <scope>NUCLEOTIDE SEQUENCE [LARGE SCALE GENOMIC DNA]</scope>
    <source>
        <strain evidence="1 2">N8-3</strain>
    </source>
</reference>
<proteinExistence type="predicted"/>
<sequence>MAYLSGPATAGLGTSTAVLDSAFVADSPLAAPSRSLIVAGHRTLIRYQSYMELRGAIERCCSSGQPTGVSRADINLASRFLMGKIIIDDDSLQILHTRMRREAKHLVDAIFRISAAETRIALGNVRDALANADGPAAEWNAQHACLSAFDAFLSSRGDLYPGTTHVWARWRRTVAKPMPFLPKAPDLANPNVFYGHTALAHDLLIQAATGEDYPIHRTVKPGTYYRTSDLDLGLQASGIVAHTAAGTVELDPMALLLLGVAQGRSSADTLDHTYFLLHRDTRRSARYDALTTRLRALTTHGLLLRLPSEHASRV</sequence>
<organism evidence="1 2">
    <name type="scientific">Streptacidiphilus cavernicola</name>
    <dbReference type="NCBI Taxonomy" id="3342716"/>
    <lineage>
        <taxon>Bacteria</taxon>
        <taxon>Bacillati</taxon>
        <taxon>Actinomycetota</taxon>
        <taxon>Actinomycetes</taxon>
        <taxon>Kitasatosporales</taxon>
        <taxon>Streptomycetaceae</taxon>
        <taxon>Streptacidiphilus</taxon>
    </lineage>
</organism>
<dbReference type="EMBL" id="JBHFAB010000005">
    <property type="protein sequence ID" value="MFC1416654.1"/>
    <property type="molecule type" value="Genomic_DNA"/>
</dbReference>